<gene>
    <name evidence="2" type="ORF">SNE33_00825</name>
</gene>
<dbReference type="RefSeq" id="WP_412698883.1">
    <property type="nucleotide sequence ID" value="NZ_JAXGFO010000002.1"/>
</dbReference>
<dbReference type="InterPro" id="IPR027843">
    <property type="entry name" value="DUF4440"/>
</dbReference>
<dbReference type="SUPFAM" id="SSF54427">
    <property type="entry name" value="NTF2-like"/>
    <property type="match status" value="1"/>
</dbReference>
<protein>
    <submittedName>
        <fullName evidence="2">Nuclear transport factor 2 family protein</fullName>
    </submittedName>
</protein>
<organism evidence="2 3">
    <name type="scientific">Lysobacter zhanggongensis</name>
    <dbReference type="NCBI Taxonomy" id="1774951"/>
    <lineage>
        <taxon>Bacteria</taxon>
        <taxon>Pseudomonadati</taxon>
        <taxon>Pseudomonadota</taxon>
        <taxon>Gammaproteobacteria</taxon>
        <taxon>Lysobacterales</taxon>
        <taxon>Lysobacteraceae</taxon>
        <taxon>Lysobacter</taxon>
    </lineage>
</organism>
<comment type="caution">
    <text evidence="2">The sequence shown here is derived from an EMBL/GenBank/DDBJ whole genome shotgun (WGS) entry which is preliminary data.</text>
</comment>
<keyword evidence="3" id="KW-1185">Reference proteome</keyword>
<dbReference type="InterPro" id="IPR032710">
    <property type="entry name" value="NTF2-like_dom_sf"/>
</dbReference>
<dbReference type="Pfam" id="PF14534">
    <property type="entry name" value="DUF4440"/>
    <property type="match status" value="1"/>
</dbReference>
<proteinExistence type="predicted"/>
<dbReference type="Gene3D" id="3.10.450.50">
    <property type="match status" value="1"/>
</dbReference>
<dbReference type="Proteomes" id="UP001334501">
    <property type="component" value="Unassembled WGS sequence"/>
</dbReference>
<reference evidence="2 3" key="1">
    <citation type="journal article" date="2017" name="Curr. Microbiol.">
        <title>Lysobacter zhanggongensis sp. nov. Isolated from a Pit Mud.</title>
        <authorList>
            <person name="Zhang X.F."/>
            <person name="Wang H.H."/>
            <person name="Sun X.Y."/>
            <person name="Pan C.M."/>
        </authorList>
    </citation>
    <scope>NUCLEOTIDE SEQUENCE [LARGE SCALE GENOMIC DNA]</scope>
    <source>
        <strain evidence="2 3">ZGLJ7-1</strain>
    </source>
</reference>
<dbReference type="EMBL" id="JAXGFO010000002">
    <property type="protein sequence ID" value="MEG3156458.1"/>
    <property type="molecule type" value="Genomic_DNA"/>
</dbReference>
<evidence type="ECO:0000259" key="1">
    <source>
        <dbReference type="Pfam" id="PF14534"/>
    </source>
</evidence>
<accession>A0ABU7YLL3</accession>
<evidence type="ECO:0000313" key="2">
    <source>
        <dbReference type="EMBL" id="MEG3156458.1"/>
    </source>
</evidence>
<feature type="domain" description="DUF4440" evidence="1">
    <location>
        <begin position="10"/>
        <end position="108"/>
    </location>
</feature>
<evidence type="ECO:0000313" key="3">
    <source>
        <dbReference type="Proteomes" id="UP001334501"/>
    </source>
</evidence>
<name>A0ABU7YLL3_9GAMM</name>
<sequence>MSQEQELWRLEEQFWVGDAAFYERTLAPESFMVLPAPVGVLERAATIESIRSASRWQNVSFIQKHYAASTADIVVLAYVVQADRGSGNSAYAAQCSSTYVRIGGSWRLALHHQTPAGQANEGRA</sequence>